<dbReference type="PANTHER" id="PTHR23026">
    <property type="entry name" value="NADPH NITROREDUCTASE"/>
    <property type="match status" value="1"/>
</dbReference>
<accession>A0A6M6JK19</accession>
<proteinExistence type="predicted"/>
<dbReference type="InterPro" id="IPR000415">
    <property type="entry name" value="Nitroreductase-like"/>
</dbReference>
<reference evidence="1 2" key="1">
    <citation type="submission" date="2020-05" db="EMBL/GenBank/DDBJ databases">
        <authorList>
            <person name="Mo P."/>
        </authorList>
    </citation>
    <scope>NUCLEOTIDE SEQUENCE [LARGE SCALE GENOMIC DNA]</scope>
    <source>
        <strain evidence="1 2">Gen01</strain>
    </source>
</reference>
<dbReference type="InterPro" id="IPR050627">
    <property type="entry name" value="Nitroreductase/BluB"/>
</dbReference>
<sequence>MTRATRTSAALGLTAEQTELVLATAGRAPSLHNTQPWAFRVRPDLLELHADPQRRLPVVDPADRELRMACGAALFTLRLALIDLGVRPLVTVLPDRRHPTLVAEIRRGGSILPTPEQRRLLEAVPRRHTNRSPFTDIAVTPPERHALRRAAADEGAWLHLVTATDELATLQRLAVRAHQEQDADPAFRAELRRWTGTSPRRPDGVPVAAGGPRPVLHDRWVLRDFTDGTAPQRAPGREFESDPLIAVLTSHLTGPHADVRAGEALQRVLLTATADGLSVSFLSQLIEVDRARDELRRLVGGPLPPQAVLRVGRGWPAVPIPRRPVADLVSDQVSDDDGHRR</sequence>
<dbReference type="GO" id="GO:0016491">
    <property type="term" value="F:oxidoreductase activity"/>
    <property type="evidence" value="ECO:0007669"/>
    <property type="project" value="InterPro"/>
</dbReference>
<dbReference type="Gene3D" id="3.40.109.10">
    <property type="entry name" value="NADH Oxidase"/>
    <property type="match status" value="1"/>
</dbReference>
<dbReference type="EMBL" id="CP053564">
    <property type="protein sequence ID" value="QJY47716.1"/>
    <property type="molecule type" value="Genomic_DNA"/>
</dbReference>
<evidence type="ECO:0000313" key="1">
    <source>
        <dbReference type="EMBL" id="QJY47716.1"/>
    </source>
</evidence>
<dbReference type="NCBIfam" id="NF047509">
    <property type="entry name" value="Rv3131_FMN_oxido"/>
    <property type="match status" value="1"/>
</dbReference>
<dbReference type="SUPFAM" id="SSF55469">
    <property type="entry name" value="FMN-dependent nitroreductase-like"/>
    <property type="match status" value="2"/>
</dbReference>
<dbReference type="PANTHER" id="PTHR23026:SF123">
    <property type="entry name" value="NAD(P)H NITROREDUCTASE RV3131-RELATED"/>
    <property type="match status" value="1"/>
</dbReference>
<name>A0A6M6JK19_9PSEU</name>
<protein>
    <submittedName>
        <fullName evidence="1">Nitroreductase</fullName>
    </submittedName>
</protein>
<dbReference type="AlphaFoldDB" id="A0A6M6JK19"/>
<keyword evidence="2" id="KW-1185">Reference proteome</keyword>
<dbReference type="Proteomes" id="UP000505377">
    <property type="component" value="Chromosome"/>
</dbReference>
<dbReference type="RefSeq" id="WP_172160620.1">
    <property type="nucleotide sequence ID" value="NZ_CP053564.1"/>
</dbReference>
<organism evidence="1 2">
    <name type="scientific">Pseudonocardia broussonetiae</name>
    <dbReference type="NCBI Taxonomy" id="2736640"/>
    <lineage>
        <taxon>Bacteria</taxon>
        <taxon>Bacillati</taxon>
        <taxon>Actinomycetota</taxon>
        <taxon>Actinomycetes</taxon>
        <taxon>Pseudonocardiales</taxon>
        <taxon>Pseudonocardiaceae</taxon>
        <taxon>Pseudonocardia</taxon>
    </lineage>
</organism>
<evidence type="ECO:0000313" key="2">
    <source>
        <dbReference type="Proteomes" id="UP000505377"/>
    </source>
</evidence>
<gene>
    <name evidence="1" type="ORF">HOP40_19465</name>
</gene>
<dbReference type="KEGG" id="pbro:HOP40_19465"/>